<evidence type="ECO:0000313" key="5">
    <source>
        <dbReference type="Proteomes" id="UP000241771"/>
    </source>
</evidence>
<keyword evidence="5" id="KW-1185">Reference proteome</keyword>
<keyword evidence="2" id="KW-0812">Transmembrane</keyword>
<dbReference type="Pfam" id="PF24604">
    <property type="entry name" value="B-barrel_PelB_C"/>
    <property type="match status" value="1"/>
</dbReference>
<keyword evidence="2" id="KW-1133">Transmembrane helix</keyword>
<protein>
    <recommendedName>
        <fullName evidence="3">PelB C-terminal domain-containing protein</fullName>
    </recommendedName>
</protein>
<keyword evidence="1" id="KW-0802">TPR repeat</keyword>
<dbReference type="EMBL" id="PYMA01000004">
    <property type="protein sequence ID" value="PSW20259.1"/>
    <property type="molecule type" value="Genomic_DNA"/>
</dbReference>
<gene>
    <name evidence="4" type="ORF">C9I98_09400</name>
</gene>
<feature type="domain" description="PelB C-terminal" evidence="3">
    <location>
        <begin position="881"/>
        <end position="1177"/>
    </location>
</feature>
<dbReference type="OrthoDB" id="8565469at2"/>
<comment type="caution">
    <text evidence="4">The sequence shown here is derived from an EMBL/GenBank/DDBJ whole genome shotgun (WGS) entry which is preliminary data.</text>
</comment>
<evidence type="ECO:0000259" key="3">
    <source>
        <dbReference type="Pfam" id="PF24604"/>
    </source>
</evidence>
<dbReference type="AlphaFoldDB" id="A0A2T3NVK1"/>
<accession>A0A2T3NVK1</accession>
<dbReference type="InterPro" id="IPR019734">
    <property type="entry name" value="TPR_rpt"/>
</dbReference>
<organism evidence="4 5">
    <name type="scientific">Photobacterium sanctipauli</name>
    <dbReference type="NCBI Taxonomy" id="1342794"/>
    <lineage>
        <taxon>Bacteria</taxon>
        <taxon>Pseudomonadati</taxon>
        <taxon>Pseudomonadota</taxon>
        <taxon>Gammaproteobacteria</taxon>
        <taxon>Vibrionales</taxon>
        <taxon>Vibrionaceae</taxon>
        <taxon>Photobacterium</taxon>
    </lineage>
</organism>
<evidence type="ECO:0000256" key="2">
    <source>
        <dbReference type="SAM" id="Phobius"/>
    </source>
</evidence>
<feature type="repeat" description="TPR" evidence="1">
    <location>
        <begin position="582"/>
        <end position="615"/>
    </location>
</feature>
<keyword evidence="2" id="KW-0472">Membrane</keyword>
<sequence>MAKDSNKNKPQPRIRLVNKLTLVVLMLTSLWALWLVAPTKSMLIQLIARSSSAEVSLAFLKEIYAQEPENRKVIEQLIDNYYRLGQLEDATSLLETILLKENGEQNWPALSLYLKILLERSYQLDDETSEQTIQQILSLIDSIDYIPEADVARQYADAAISFSKTSKGFELLLPHIQSGETNYQELISLALQNADYDSSLKLQLDEFREFETLEHANALFALMAAANQAQLSRDFLTSYQGKISQHPDYLKSSIDHAQLMGHFDLAVEQSLKLLAQTPEADLYRATANYAIITGDLALASRLLRSAIAIDDQKNDLITLHKVYRWQNRTADAQAISIALLQRQPTENQLRTGVEESKALGDIYHEGLFFKQLADNNQISRYEYDDWLNALEKAKGTPVALRSIKRLAAMRPKDTALISHIARLYSYQSNHSAVIQQWLKLKPLRQPNFVEAERFANAYIMSNQPKLALNVLTAPDEWLSADEDYLEAVSSLAWETSNRPLSKASQQQLIALSSSNLDAYRYVSALQPLSQDSLEHIIKVYQQTGNQALLQTAFQAIDSENNMGYLEQLLAVIEDDPALYNSLDILVYRAKLAQSKREFDNAQALYEEILSLSPENTLAVNGMMWLSIEKNDLPTLTVLYEQYKVPLSGNSEFWLAFASASQLLGKSQEAALWYKQILLAYGSPDVNGSPDVSIILNYAALLEQQGQGETAYQLRRHVAKNMTDELLALNLGDITYRSLVAMFMGERFAQTLVEENALSTPNAQYTAELFQHYLANNQGDNILLWQQRTALGKYTLPDWQQLSLAIQTHDRHTMERLLANSMNLPPADRNVAYQLTGQHQKAWQQGQNEIGRLANPVEEEQLRRIHVNQHPNKTHSLRSQVKQISQWDITHYSIDYYAPHHDGYWRLGTDYQVSGTPELLDGSEVEDETRLHGQYQRQLIDSAWTIGFDVADGQGDKRIGLNASYQFTVDDYWRAGVKLGINSHIEASELMTTSGQENVLGFNLNYQPTARESVAFQFNIHDLSTRFGDDIGTGWDFNLRVAEQFFFADPAWIVYGDISMQDVTLSDDPLDGVNQWHQGPNTLTSGDFIADEYQRLSIGQRVWHGEPGQPGPTVPSPRYWFDSSLGYNVTNSQMDITLSAGLGWRIVGNDELYISTDWQSQDRNGDESLNITAGYYYSF</sequence>
<dbReference type="InterPro" id="IPR057306">
    <property type="entry name" value="B-barrel_PelB_C"/>
</dbReference>
<dbReference type="SUPFAM" id="SSF48452">
    <property type="entry name" value="TPR-like"/>
    <property type="match status" value="2"/>
</dbReference>
<feature type="transmembrane region" description="Helical" evidence="2">
    <location>
        <begin position="20"/>
        <end position="37"/>
    </location>
</feature>
<dbReference type="Gene3D" id="1.25.40.10">
    <property type="entry name" value="Tetratricopeptide repeat domain"/>
    <property type="match status" value="2"/>
</dbReference>
<dbReference type="Proteomes" id="UP000241771">
    <property type="component" value="Unassembled WGS sequence"/>
</dbReference>
<dbReference type="RefSeq" id="WP_036821192.1">
    <property type="nucleotide sequence ID" value="NZ_JGVO01000317.1"/>
</dbReference>
<evidence type="ECO:0000313" key="4">
    <source>
        <dbReference type="EMBL" id="PSW20259.1"/>
    </source>
</evidence>
<dbReference type="Pfam" id="PF13429">
    <property type="entry name" value="TPR_15"/>
    <property type="match status" value="1"/>
</dbReference>
<dbReference type="InterPro" id="IPR011990">
    <property type="entry name" value="TPR-like_helical_dom_sf"/>
</dbReference>
<name>A0A2T3NVK1_9GAMM</name>
<reference evidence="4 5" key="1">
    <citation type="submission" date="2018-01" db="EMBL/GenBank/DDBJ databases">
        <title>Whole genome sequencing of Histamine producing bacteria.</title>
        <authorList>
            <person name="Butler K."/>
        </authorList>
    </citation>
    <scope>NUCLEOTIDE SEQUENCE [LARGE SCALE GENOMIC DNA]</scope>
    <source>
        <strain evidence="4 5">DSM 100436</strain>
    </source>
</reference>
<dbReference type="PROSITE" id="PS50005">
    <property type="entry name" value="TPR"/>
    <property type="match status" value="1"/>
</dbReference>
<proteinExistence type="predicted"/>
<evidence type="ECO:0000256" key="1">
    <source>
        <dbReference type="PROSITE-ProRule" id="PRU00339"/>
    </source>
</evidence>